<dbReference type="Pfam" id="PF19502">
    <property type="entry name" value="DUF6036"/>
    <property type="match status" value="1"/>
</dbReference>
<organism evidence="2 3">
    <name type="scientific">Zestosphaera tikiterensis</name>
    <dbReference type="NCBI Taxonomy" id="1973259"/>
    <lineage>
        <taxon>Archaea</taxon>
        <taxon>Thermoproteota</taxon>
        <taxon>Thermoprotei</taxon>
        <taxon>Desulfurococcales</taxon>
        <taxon>Desulfurococcaceae</taxon>
        <taxon>Zestosphaera</taxon>
    </lineage>
</organism>
<feature type="domain" description="DUF6036" evidence="1">
    <location>
        <begin position="59"/>
        <end position="200"/>
    </location>
</feature>
<sequence>MVEGEEGFKDLSIVEFVEKLSNVFKTSILPKLKSIQDETKRYLFFIAWLNEALEKEGLGRIVITGGFAVEVYTARVYRTMDVDVIVEGVKADEVVEKFLESFSERLGRGYLPTYETLTLKSIDLVSTTYSRKKPPTTILIEGMKAYLDPLEDLIVSYLSGWKFWNATEDRDKALWLLAGWIDKIDLNYLEEVAKEKNVYDKLLELTRLITS</sequence>
<dbReference type="InterPro" id="IPR045792">
    <property type="entry name" value="DUF6036"/>
</dbReference>
<evidence type="ECO:0000313" key="2">
    <source>
        <dbReference type="EMBL" id="PUA31824.1"/>
    </source>
</evidence>
<evidence type="ECO:0000259" key="1">
    <source>
        <dbReference type="Pfam" id="PF19502"/>
    </source>
</evidence>
<gene>
    <name evidence="2" type="ORF">B7O98_08490</name>
</gene>
<dbReference type="Proteomes" id="UP000244093">
    <property type="component" value="Unassembled WGS sequence"/>
</dbReference>
<dbReference type="AlphaFoldDB" id="A0A2R7Y2T1"/>
<comment type="caution">
    <text evidence="2">The sequence shown here is derived from an EMBL/GenBank/DDBJ whole genome shotgun (WGS) entry which is preliminary data.</text>
</comment>
<name>A0A2R7Y2T1_9CREN</name>
<reference evidence="2 3" key="1">
    <citation type="journal article" date="2018" name="Syst. Appl. Microbiol.">
        <title>A new symbiotic nanoarchaeote (Candidatus Nanoclepta minutus) and its host (Zestosphaera tikiterensis gen. nov., sp. nov.) from a New Zealand hot spring.</title>
        <authorList>
            <person name="St John E."/>
            <person name="Liu Y."/>
            <person name="Podar M."/>
            <person name="Stott M.B."/>
            <person name="Meneghin J."/>
            <person name="Chen Z."/>
            <person name="Lagutin K."/>
            <person name="Mitchell K."/>
            <person name="Reysenbach A.L."/>
        </authorList>
    </citation>
    <scope>NUCLEOTIDE SEQUENCE [LARGE SCALE GENOMIC DNA]</scope>
    <source>
        <strain evidence="2">NZ3</strain>
    </source>
</reference>
<evidence type="ECO:0000313" key="3">
    <source>
        <dbReference type="Proteomes" id="UP000244093"/>
    </source>
</evidence>
<accession>A0A2R7Y2T1</accession>
<dbReference type="EMBL" id="NBVN01000006">
    <property type="protein sequence ID" value="PUA31824.1"/>
    <property type="molecule type" value="Genomic_DNA"/>
</dbReference>
<proteinExistence type="predicted"/>
<protein>
    <recommendedName>
        <fullName evidence="1">DUF6036 domain-containing protein</fullName>
    </recommendedName>
</protein>